<proteinExistence type="predicted"/>
<feature type="region of interest" description="Disordered" evidence="1">
    <location>
        <begin position="134"/>
        <end position="157"/>
    </location>
</feature>
<evidence type="ECO:0000313" key="4">
    <source>
        <dbReference type="Proteomes" id="UP000006727"/>
    </source>
</evidence>
<evidence type="ECO:0008006" key="5">
    <source>
        <dbReference type="Google" id="ProtNLM"/>
    </source>
</evidence>
<reference evidence="2 4" key="1">
    <citation type="journal article" date="2008" name="Science">
        <title>The Physcomitrella genome reveals evolutionary insights into the conquest of land by plants.</title>
        <authorList>
            <person name="Rensing S."/>
            <person name="Lang D."/>
            <person name="Zimmer A."/>
            <person name="Terry A."/>
            <person name="Salamov A."/>
            <person name="Shapiro H."/>
            <person name="Nishiyama T."/>
            <person name="Perroud P.-F."/>
            <person name="Lindquist E."/>
            <person name="Kamisugi Y."/>
            <person name="Tanahashi T."/>
            <person name="Sakakibara K."/>
            <person name="Fujita T."/>
            <person name="Oishi K."/>
            <person name="Shin-I T."/>
            <person name="Kuroki Y."/>
            <person name="Toyoda A."/>
            <person name="Suzuki Y."/>
            <person name="Hashimoto A."/>
            <person name="Yamaguchi K."/>
            <person name="Sugano A."/>
            <person name="Kohara Y."/>
            <person name="Fujiyama A."/>
            <person name="Anterola A."/>
            <person name="Aoki S."/>
            <person name="Ashton N."/>
            <person name="Barbazuk W.B."/>
            <person name="Barker E."/>
            <person name="Bennetzen J."/>
            <person name="Bezanilla M."/>
            <person name="Blankenship R."/>
            <person name="Cho S.H."/>
            <person name="Dutcher S."/>
            <person name="Estelle M."/>
            <person name="Fawcett J.A."/>
            <person name="Gundlach H."/>
            <person name="Hanada K."/>
            <person name="Heyl A."/>
            <person name="Hicks K.A."/>
            <person name="Hugh J."/>
            <person name="Lohr M."/>
            <person name="Mayer K."/>
            <person name="Melkozernov A."/>
            <person name="Murata T."/>
            <person name="Nelson D."/>
            <person name="Pils B."/>
            <person name="Prigge M."/>
            <person name="Reiss B."/>
            <person name="Renner T."/>
            <person name="Rombauts S."/>
            <person name="Rushton P."/>
            <person name="Sanderfoot A."/>
            <person name="Schween G."/>
            <person name="Shiu S.-H."/>
            <person name="Stueber K."/>
            <person name="Theodoulou F.L."/>
            <person name="Tu H."/>
            <person name="Van de Peer Y."/>
            <person name="Verrier P.J."/>
            <person name="Waters E."/>
            <person name="Wood A."/>
            <person name="Yang L."/>
            <person name="Cove D."/>
            <person name="Cuming A."/>
            <person name="Hasebe M."/>
            <person name="Lucas S."/>
            <person name="Mishler D.B."/>
            <person name="Reski R."/>
            <person name="Grigoriev I."/>
            <person name="Quatrano R.S."/>
            <person name="Boore J.L."/>
        </authorList>
    </citation>
    <scope>NUCLEOTIDE SEQUENCE [LARGE SCALE GENOMIC DNA]</scope>
    <source>
        <strain evidence="3 4">cv. Gransden 2004</strain>
    </source>
</reference>
<dbReference type="AlphaFoldDB" id="A0A2K1KFZ7"/>
<name>A0A2K1KFZ7_PHYPA</name>
<evidence type="ECO:0000256" key="1">
    <source>
        <dbReference type="SAM" id="MobiDB-lite"/>
    </source>
</evidence>
<gene>
    <name evidence="2" type="ORF">PHYPA_009082</name>
</gene>
<dbReference type="PaxDb" id="3218-PP1S240_16V6.1"/>
<dbReference type="Gramene" id="Pp3c6_17290V3.1">
    <property type="protein sequence ID" value="PAC:32975914.CDS.1"/>
    <property type="gene ID" value="Pp3c6_17290"/>
</dbReference>
<accession>A0A2K1KFZ7</accession>
<dbReference type="EMBL" id="ABEU02000006">
    <property type="protein sequence ID" value="PNR52707.1"/>
    <property type="molecule type" value="Genomic_DNA"/>
</dbReference>
<keyword evidence="4" id="KW-1185">Reference proteome</keyword>
<dbReference type="EnsemblPlants" id="Pp3c6_17290V3.1">
    <property type="protein sequence ID" value="PAC:32975914.CDS.1"/>
    <property type="gene ID" value="Pp3c6_17290"/>
</dbReference>
<reference evidence="3" key="3">
    <citation type="submission" date="2020-12" db="UniProtKB">
        <authorList>
            <consortium name="EnsemblPlants"/>
        </authorList>
    </citation>
    <scope>IDENTIFICATION</scope>
</reference>
<protein>
    <recommendedName>
        <fullName evidence="5">HMA domain-containing protein</fullName>
    </recommendedName>
</protein>
<reference evidence="2 4" key="2">
    <citation type="journal article" date="2018" name="Plant J.">
        <title>The Physcomitrella patens chromosome-scale assembly reveals moss genome structure and evolution.</title>
        <authorList>
            <person name="Lang D."/>
            <person name="Ullrich K.K."/>
            <person name="Murat F."/>
            <person name="Fuchs J."/>
            <person name="Jenkins J."/>
            <person name="Haas F.B."/>
            <person name="Piednoel M."/>
            <person name="Gundlach H."/>
            <person name="Van Bel M."/>
            <person name="Meyberg R."/>
            <person name="Vives C."/>
            <person name="Morata J."/>
            <person name="Symeonidi A."/>
            <person name="Hiss M."/>
            <person name="Muchero W."/>
            <person name="Kamisugi Y."/>
            <person name="Saleh O."/>
            <person name="Blanc G."/>
            <person name="Decker E.L."/>
            <person name="van Gessel N."/>
            <person name="Grimwood J."/>
            <person name="Hayes R.D."/>
            <person name="Graham S.W."/>
            <person name="Gunter L.E."/>
            <person name="McDaniel S.F."/>
            <person name="Hoernstein S.N.W."/>
            <person name="Larsson A."/>
            <person name="Li F.W."/>
            <person name="Perroud P.F."/>
            <person name="Phillips J."/>
            <person name="Ranjan P."/>
            <person name="Rokshar D.S."/>
            <person name="Rothfels C.J."/>
            <person name="Schneider L."/>
            <person name="Shu S."/>
            <person name="Stevenson D.W."/>
            <person name="Thummler F."/>
            <person name="Tillich M."/>
            <person name="Villarreal Aguilar J.C."/>
            <person name="Widiez T."/>
            <person name="Wong G.K."/>
            <person name="Wymore A."/>
            <person name="Zhang Y."/>
            <person name="Zimmer A.D."/>
            <person name="Quatrano R.S."/>
            <person name="Mayer K.F.X."/>
            <person name="Goodstein D."/>
            <person name="Casacuberta J.M."/>
            <person name="Vandepoele K."/>
            <person name="Reski R."/>
            <person name="Cuming A.C."/>
            <person name="Tuskan G.A."/>
            <person name="Maumus F."/>
            <person name="Salse J."/>
            <person name="Schmutz J."/>
            <person name="Rensing S.A."/>
        </authorList>
    </citation>
    <scope>NUCLEOTIDE SEQUENCE [LARGE SCALE GENOMIC DNA]</scope>
    <source>
        <strain evidence="3 4">cv. Gransden 2004</strain>
    </source>
</reference>
<sequence length="157" mass="17545">MADVPELKMSCTLKVSEDPFISFQSCFSSFISHNSDLNLSKSTCWMGGMAGVYDVVCDVTQQTVTVSSNLSPRVIVALIRQGMGSADIIDYLDPLQPTFEAPPNRTRYLSYDDSYSYDGRTGYTPAYTAPYNGRSYDNEFRPSDYGGRRGSYGRDYH</sequence>
<dbReference type="Proteomes" id="UP000006727">
    <property type="component" value="Chromosome 6"/>
</dbReference>
<evidence type="ECO:0000313" key="3">
    <source>
        <dbReference type="EnsemblPlants" id="PAC:32975914.CDS.1"/>
    </source>
</evidence>
<organism evidence="2">
    <name type="scientific">Physcomitrium patens</name>
    <name type="common">Spreading-leaved earth moss</name>
    <name type="synonym">Physcomitrella patens</name>
    <dbReference type="NCBI Taxonomy" id="3218"/>
    <lineage>
        <taxon>Eukaryota</taxon>
        <taxon>Viridiplantae</taxon>
        <taxon>Streptophyta</taxon>
        <taxon>Embryophyta</taxon>
        <taxon>Bryophyta</taxon>
        <taxon>Bryophytina</taxon>
        <taxon>Bryopsida</taxon>
        <taxon>Funariidae</taxon>
        <taxon>Funariales</taxon>
        <taxon>Funariaceae</taxon>
        <taxon>Physcomitrium</taxon>
    </lineage>
</organism>
<evidence type="ECO:0000313" key="2">
    <source>
        <dbReference type="EMBL" id="PNR52707.1"/>
    </source>
</evidence>